<dbReference type="EMBL" id="LLXI01000818">
    <property type="protein sequence ID" value="PKY50061.1"/>
    <property type="molecule type" value="Genomic_DNA"/>
</dbReference>
<proteinExistence type="predicted"/>
<evidence type="ECO:0000313" key="3">
    <source>
        <dbReference type="Proteomes" id="UP000234323"/>
    </source>
</evidence>
<evidence type="ECO:0000313" key="2">
    <source>
        <dbReference type="EMBL" id="PKY50061.1"/>
    </source>
</evidence>
<organism evidence="2 3">
    <name type="scientific">Rhizophagus irregularis</name>
    <dbReference type="NCBI Taxonomy" id="588596"/>
    <lineage>
        <taxon>Eukaryota</taxon>
        <taxon>Fungi</taxon>
        <taxon>Fungi incertae sedis</taxon>
        <taxon>Mucoromycota</taxon>
        <taxon>Glomeromycotina</taxon>
        <taxon>Glomeromycetes</taxon>
        <taxon>Glomerales</taxon>
        <taxon>Glomeraceae</taxon>
        <taxon>Rhizophagus</taxon>
    </lineage>
</organism>
<feature type="non-terminal residue" evidence="2">
    <location>
        <position position="70"/>
    </location>
</feature>
<sequence>VFVKTLTGKTITVDVDLNETIDQLKTKIYIIEGIPPNQQKLIFTGKIVEGDSTLRECNVQCGSTLYVLRV</sequence>
<dbReference type="SUPFAM" id="SSF54236">
    <property type="entry name" value="Ubiquitin-like"/>
    <property type="match status" value="1"/>
</dbReference>
<dbReference type="PROSITE" id="PS50053">
    <property type="entry name" value="UBIQUITIN_2"/>
    <property type="match status" value="1"/>
</dbReference>
<name>A0A2I1GTT8_9GLOM</name>
<dbReference type="AlphaFoldDB" id="A0A2I1GTT8"/>
<evidence type="ECO:0000259" key="1">
    <source>
        <dbReference type="PROSITE" id="PS50053"/>
    </source>
</evidence>
<dbReference type="InterPro" id="IPR050158">
    <property type="entry name" value="Ubiquitin_ubiquitin-like"/>
</dbReference>
<dbReference type="Gene3D" id="3.10.20.90">
    <property type="entry name" value="Phosphatidylinositol 3-kinase Catalytic Subunit, Chain A, domain 1"/>
    <property type="match status" value="1"/>
</dbReference>
<feature type="domain" description="Ubiquitin-like" evidence="1">
    <location>
        <begin position="1"/>
        <end position="70"/>
    </location>
</feature>
<comment type="caution">
    <text evidence="2">The sequence shown here is derived from an EMBL/GenBank/DDBJ whole genome shotgun (WGS) entry which is preliminary data.</text>
</comment>
<dbReference type="Proteomes" id="UP000234323">
    <property type="component" value="Unassembled WGS sequence"/>
</dbReference>
<dbReference type="PANTHER" id="PTHR10666">
    <property type="entry name" value="UBIQUITIN"/>
    <property type="match status" value="1"/>
</dbReference>
<dbReference type="InterPro" id="IPR019956">
    <property type="entry name" value="Ubiquitin_dom"/>
</dbReference>
<dbReference type="SMART" id="SM00213">
    <property type="entry name" value="UBQ"/>
    <property type="match status" value="1"/>
</dbReference>
<feature type="non-terminal residue" evidence="2">
    <location>
        <position position="1"/>
    </location>
</feature>
<dbReference type="InterPro" id="IPR029071">
    <property type="entry name" value="Ubiquitin-like_domsf"/>
</dbReference>
<dbReference type="PRINTS" id="PR00348">
    <property type="entry name" value="UBIQUITIN"/>
</dbReference>
<protein>
    <submittedName>
        <fullName evidence="2">Ubiquitin</fullName>
    </submittedName>
</protein>
<keyword evidence="3" id="KW-1185">Reference proteome</keyword>
<dbReference type="InterPro" id="IPR000626">
    <property type="entry name" value="Ubiquitin-like_dom"/>
</dbReference>
<dbReference type="Pfam" id="PF00240">
    <property type="entry name" value="ubiquitin"/>
    <property type="match status" value="1"/>
</dbReference>
<accession>A0A2I1GTT8</accession>
<gene>
    <name evidence="2" type="ORF">RhiirA4_281212</name>
</gene>
<reference evidence="2 3" key="1">
    <citation type="submission" date="2015-10" db="EMBL/GenBank/DDBJ databases">
        <title>Genome analyses suggest a sexual origin of heterokaryosis in a supposedly ancient asexual fungus.</title>
        <authorList>
            <person name="Ropars J."/>
            <person name="Sedzielewska K."/>
            <person name="Noel J."/>
            <person name="Charron P."/>
            <person name="Farinelli L."/>
            <person name="Marton T."/>
            <person name="Kruger M."/>
            <person name="Pelin A."/>
            <person name="Brachmann A."/>
            <person name="Corradi N."/>
        </authorList>
    </citation>
    <scope>NUCLEOTIDE SEQUENCE [LARGE SCALE GENOMIC DNA]</scope>
    <source>
        <strain evidence="2 3">A4</strain>
    </source>
</reference>